<evidence type="ECO:0000256" key="1">
    <source>
        <dbReference type="SAM" id="MobiDB-lite"/>
    </source>
</evidence>
<gene>
    <name evidence="3" type="ORF">GO620_006660</name>
</gene>
<dbReference type="AlphaFoldDB" id="A0A6I4HXN1"/>
<dbReference type="KEGG" id="mgik:GO620_006660"/>
<feature type="compositionally biased region" description="Polar residues" evidence="1">
    <location>
        <begin position="170"/>
        <end position="192"/>
    </location>
</feature>
<feature type="compositionally biased region" description="Gly residues" evidence="1">
    <location>
        <begin position="263"/>
        <end position="276"/>
    </location>
</feature>
<feature type="compositionally biased region" description="Low complexity" evidence="1">
    <location>
        <begin position="228"/>
        <end position="237"/>
    </location>
</feature>
<name>A0A6I4HXN1_9SPHI</name>
<protein>
    <recommendedName>
        <fullName evidence="5">YXWGXW repeat-containing protein</fullName>
    </recommendedName>
</protein>
<evidence type="ECO:0008006" key="5">
    <source>
        <dbReference type="Google" id="ProtNLM"/>
    </source>
</evidence>
<keyword evidence="4" id="KW-1185">Reference proteome</keyword>
<feature type="compositionally biased region" description="Gly residues" evidence="1">
    <location>
        <begin position="238"/>
        <end position="254"/>
    </location>
</feature>
<feature type="chain" id="PRO_5043848474" description="YXWGXW repeat-containing protein" evidence="2">
    <location>
        <begin position="23"/>
        <end position="296"/>
    </location>
</feature>
<evidence type="ECO:0000256" key="2">
    <source>
        <dbReference type="SAM" id="SignalP"/>
    </source>
</evidence>
<proteinExistence type="predicted"/>
<dbReference type="Proteomes" id="UP000429232">
    <property type="component" value="Chromosome"/>
</dbReference>
<accession>A0A6I4HXN1</accession>
<keyword evidence="2" id="KW-0732">Signal</keyword>
<feature type="compositionally biased region" description="Low complexity" evidence="1">
    <location>
        <begin position="193"/>
        <end position="217"/>
    </location>
</feature>
<evidence type="ECO:0000313" key="4">
    <source>
        <dbReference type="Proteomes" id="UP000429232"/>
    </source>
</evidence>
<sequence>MKKLTTIMAAGLAVLAYHTASAQVGLHVSLNLGGVGVHAVYNQAPVQYVDNAYGDDYYYLPDVEAYYSVPQHCYYYNDGRQWVSAAYLPGRFHDFDWRNARRYEIRGERPFMHHDMYRTRYGGFDQRGGGFADNRFNNRGGFDRPGNNRGFDRPFGGNFDNHDRRYDNGGQFNRDQNRGGFNQPQDNRGGQYQNDQNRGGGNWNNQQPANGGQNNGQFNGGQNRGGDRNNQQPSNNGGQNGGQFNGGQNRGGGMDQQPANDGGQNGGRNGQGGMRSGGMDNHFAANQMGVVRPPRF</sequence>
<evidence type="ECO:0000313" key="3">
    <source>
        <dbReference type="EMBL" id="QQL51126.1"/>
    </source>
</evidence>
<feature type="region of interest" description="Disordered" evidence="1">
    <location>
        <begin position="128"/>
        <end position="296"/>
    </location>
</feature>
<reference evidence="3 4" key="1">
    <citation type="submission" date="2020-12" db="EMBL/GenBank/DDBJ databases">
        <title>HMF7856_wgs.fasta genome submission.</title>
        <authorList>
            <person name="Kang H."/>
            <person name="Kim H."/>
            <person name="Joh K."/>
        </authorList>
    </citation>
    <scope>NUCLEOTIDE SEQUENCE [LARGE SCALE GENOMIC DNA]</scope>
    <source>
        <strain evidence="3 4">HMF7856</strain>
    </source>
</reference>
<feature type="signal peptide" evidence="2">
    <location>
        <begin position="1"/>
        <end position="22"/>
    </location>
</feature>
<organism evidence="3 4">
    <name type="scientific">Mucilaginibacter ginkgonis</name>
    <dbReference type="NCBI Taxonomy" id="2682091"/>
    <lineage>
        <taxon>Bacteria</taxon>
        <taxon>Pseudomonadati</taxon>
        <taxon>Bacteroidota</taxon>
        <taxon>Sphingobacteriia</taxon>
        <taxon>Sphingobacteriales</taxon>
        <taxon>Sphingobacteriaceae</taxon>
        <taxon>Mucilaginibacter</taxon>
    </lineage>
</organism>
<dbReference type="EMBL" id="CP066775">
    <property type="protein sequence ID" value="QQL51126.1"/>
    <property type="molecule type" value="Genomic_DNA"/>
</dbReference>
<dbReference type="RefSeq" id="WP_157523700.1">
    <property type="nucleotide sequence ID" value="NZ_CP066775.1"/>
</dbReference>